<accession>A0A939GFK4</accession>
<dbReference type="CDD" id="cd24079">
    <property type="entry name" value="ASKHA_NBD_PG1100-like"/>
    <property type="match status" value="1"/>
</dbReference>
<dbReference type="GO" id="GO:0016301">
    <property type="term" value="F:kinase activity"/>
    <property type="evidence" value="ECO:0007669"/>
    <property type="project" value="UniProtKB-KW"/>
</dbReference>
<dbReference type="EMBL" id="JAFMYV010000008">
    <property type="protein sequence ID" value="MBO0938232.1"/>
    <property type="molecule type" value="Genomic_DNA"/>
</dbReference>
<keyword evidence="1" id="KW-0808">Transferase</keyword>
<dbReference type="Gene3D" id="3.30.420.40">
    <property type="match status" value="2"/>
</dbReference>
<gene>
    <name evidence="1" type="ORF">J2I47_16895</name>
</gene>
<protein>
    <submittedName>
        <fullName evidence="1">N-acetylglucosamine kinase</fullName>
    </submittedName>
</protein>
<dbReference type="Gene3D" id="1.10.720.160">
    <property type="match status" value="1"/>
</dbReference>
<dbReference type="SUPFAM" id="SSF53067">
    <property type="entry name" value="Actin-like ATPase domain"/>
    <property type="match status" value="2"/>
</dbReference>
<evidence type="ECO:0000313" key="2">
    <source>
        <dbReference type="Proteomes" id="UP000664034"/>
    </source>
</evidence>
<comment type="caution">
    <text evidence="1">The sequence shown here is derived from an EMBL/GenBank/DDBJ whole genome shotgun (WGS) entry which is preliminary data.</text>
</comment>
<dbReference type="InterPro" id="IPR043129">
    <property type="entry name" value="ATPase_NBD"/>
</dbReference>
<dbReference type="PANTHER" id="PTHR43190">
    <property type="entry name" value="N-ACETYL-D-GLUCOSAMINE KINASE"/>
    <property type="match status" value="1"/>
</dbReference>
<name>A0A939GFK4_9BACT</name>
<dbReference type="Proteomes" id="UP000664034">
    <property type="component" value="Unassembled WGS sequence"/>
</dbReference>
<dbReference type="AlphaFoldDB" id="A0A939GFK4"/>
<proteinExistence type="predicted"/>
<dbReference type="RefSeq" id="WP_207365762.1">
    <property type="nucleotide sequence ID" value="NZ_JAFMYV010000008.1"/>
</dbReference>
<dbReference type="InterPro" id="IPR052519">
    <property type="entry name" value="Euk-type_GlcNAc_Kinase"/>
</dbReference>
<reference evidence="1" key="1">
    <citation type="submission" date="2021-03" db="EMBL/GenBank/DDBJ databases">
        <title>Fibrella sp. HMF5335 genome sequencing and assembly.</title>
        <authorList>
            <person name="Kang H."/>
            <person name="Kim H."/>
            <person name="Bae S."/>
            <person name="Joh K."/>
        </authorList>
    </citation>
    <scope>NUCLEOTIDE SEQUENCE</scope>
    <source>
        <strain evidence="1">HMF5335</strain>
    </source>
</reference>
<dbReference type="PANTHER" id="PTHR43190:SF3">
    <property type="entry name" value="N-ACETYL-D-GLUCOSAMINE KINASE"/>
    <property type="match status" value="1"/>
</dbReference>
<sequence length="283" mass="31151">MPIILLADSGSTKTEWCLLRPDQTPLTLRTDGINPYFQATDQIIATLHNQLLPGLNGVAPNEVFFYGTGCNSPTSNTKMAQAIQSALPHTQFIDVQSDMLGAARGAAGGQPAVVCILGTGANAATYDGKGLTSPSYSLGFWLGDEGSGGNLGKRLVTAFLHNQLPHTLAEDFSHQYAIDRLTVLDHAYNQPYPNRYFAQFTRFLSAHRNDPFVQQLLQQSFTEFLTLYVKRLPQPDKYPVHVVGSIGFYFEEEVKRVMTAQHLTPGQFLQTPMLGLVQYHSAT</sequence>
<organism evidence="1 2">
    <name type="scientific">Fibrella rubiginis</name>
    <dbReference type="NCBI Taxonomy" id="2817060"/>
    <lineage>
        <taxon>Bacteria</taxon>
        <taxon>Pseudomonadati</taxon>
        <taxon>Bacteroidota</taxon>
        <taxon>Cytophagia</taxon>
        <taxon>Cytophagales</taxon>
        <taxon>Spirosomataceae</taxon>
        <taxon>Fibrella</taxon>
    </lineage>
</organism>
<keyword evidence="1" id="KW-0418">Kinase</keyword>
<keyword evidence="2" id="KW-1185">Reference proteome</keyword>
<evidence type="ECO:0000313" key="1">
    <source>
        <dbReference type="EMBL" id="MBO0938232.1"/>
    </source>
</evidence>